<dbReference type="InterPro" id="IPR044925">
    <property type="entry name" value="His-Me_finger_sf"/>
</dbReference>
<dbReference type="Pfam" id="PF13392">
    <property type="entry name" value="HNH_3"/>
    <property type="match status" value="1"/>
</dbReference>
<accession>A0AAJ1R8A0</accession>
<dbReference type="SMART" id="SM00507">
    <property type="entry name" value="HNHc"/>
    <property type="match status" value="1"/>
</dbReference>
<evidence type="ECO:0000259" key="1">
    <source>
        <dbReference type="SMART" id="SM00507"/>
    </source>
</evidence>
<sequence length="191" mass="22123">MQVEIWKDIPDYEGLYQVSNLGRVKSFDRLIVRQQGNYLSKGKILKGFRQNNNYLIADLYNAKIRRRYLIHRLVAQAFIQNPNHYPQINHKDENKSNNCVENLEWVTAKQNMNYGTAINRRLQKTDYKKIGKDKEKYISALSSNGIKTIFSSLTKASLILKINIGHISEAANGKRPKAGGYKWEFVKNMKG</sequence>
<comment type="caution">
    <text evidence="2">The sequence shown here is derived from an EMBL/GenBank/DDBJ whole genome shotgun (WGS) entry which is preliminary data.</text>
</comment>
<dbReference type="EMBL" id="SDWY01000001">
    <property type="protein sequence ID" value="MDN6899582.1"/>
    <property type="molecule type" value="Genomic_DNA"/>
</dbReference>
<dbReference type="GO" id="GO:0016788">
    <property type="term" value="F:hydrolase activity, acting on ester bonds"/>
    <property type="evidence" value="ECO:0007669"/>
    <property type="project" value="InterPro"/>
</dbReference>
<dbReference type="Gene3D" id="3.90.75.20">
    <property type="match status" value="1"/>
</dbReference>
<organism evidence="2 3">
    <name type="scientific">Oenococcus sicerae</name>
    <dbReference type="NCBI Taxonomy" id="2203724"/>
    <lineage>
        <taxon>Bacteria</taxon>
        <taxon>Bacillati</taxon>
        <taxon>Bacillota</taxon>
        <taxon>Bacilli</taxon>
        <taxon>Lactobacillales</taxon>
        <taxon>Lactobacillaceae</taxon>
        <taxon>Oenococcus</taxon>
    </lineage>
</organism>
<dbReference type="InterPro" id="IPR003647">
    <property type="entry name" value="Intron_nuc_1_rpt"/>
</dbReference>
<dbReference type="Pfam" id="PF07463">
    <property type="entry name" value="NUMOD4"/>
    <property type="match status" value="1"/>
</dbReference>
<dbReference type="RefSeq" id="WP_301710882.1">
    <property type="nucleotide sequence ID" value="NZ_SDWY01000001.1"/>
</dbReference>
<proteinExistence type="predicted"/>
<evidence type="ECO:0000313" key="3">
    <source>
        <dbReference type="Proteomes" id="UP001167919"/>
    </source>
</evidence>
<dbReference type="AlphaFoldDB" id="A0AAJ1R8A0"/>
<gene>
    <name evidence="2" type="ORF">EVC35_00980</name>
</gene>
<reference evidence="2" key="1">
    <citation type="submission" date="2019-01" db="EMBL/GenBank/DDBJ databases">
        <title>Oenococcus sicerae UCMA17102.</title>
        <authorList>
            <person name="Cousin F.J."/>
            <person name="Le Guellec R."/>
            <person name="Cretenet M."/>
        </authorList>
    </citation>
    <scope>NUCLEOTIDE SEQUENCE</scope>
    <source>
        <strain evidence="2">UCMA17102</strain>
    </source>
</reference>
<dbReference type="InterPro" id="IPR036388">
    <property type="entry name" value="WH-like_DNA-bd_sf"/>
</dbReference>
<dbReference type="InterPro" id="IPR003615">
    <property type="entry name" value="HNH_nuc"/>
</dbReference>
<name>A0AAJ1R8A0_9LACO</name>
<dbReference type="SUPFAM" id="SSF64496">
    <property type="entry name" value="DNA-binding domain of intron-encoded endonucleases"/>
    <property type="match status" value="1"/>
</dbReference>
<dbReference type="SMART" id="SM00497">
    <property type="entry name" value="IENR1"/>
    <property type="match status" value="1"/>
</dbReference>
<dbReference type="InterPro" id="IPR010902">
    <property type="entry name" value="NUMOD4"/>
</dbReference>
<feature type="domain" description="HNH nuclease" evidence="1">
    <location>
        <begin position="64"/>
        <end position="112"/>
    </location>
</feature>
<protein>
    <recommendedName>
        <fullName evidence="1">HNH nuclease domain-containing protein</fullName>
    </recommendedName>
</protein>
<dbReference type="SUPFAM" id="SSF54060">
    <property type="entry name" value="His-Me finger endonucleases"/>
    <property type="match status" value="1"/>
</dbReference>
<dbReference type="Proteomes" id="UP001167919">
    <property type="component" value="Unassembled WGS sequence"/>
</dbReference>
<dbReference type="Gene3D" id="1.10.10.10">
    <property type="entry name" value="Winged helix-like DNA-binding domain superfamily/Winged helix DNA-binding domain"/>
    <property type="match status" value="1"/>
</dbReference>
<evidence type="ECO:0000313" key="2">
    <source>
        <dbReference type="EMBL" id="MDN6899582.1"/>
    </source>
</evidence>